<organism evidence="2 3">
    <name type="scientific">Halorussus limi</name>
    <dbReference type="NCBI Taxonomy" id="2938695"/>
    <lineage>
        <taxon>Archaea</taxon>
        <taxon>Methanobacteriati</taxon>
        <taxon>Methanobacteriota</taxon>
        <taxon>Stenosarchaea group</taxon>
        <taxon>Halobacteria</taxon>
        <taxon>Halobacteriales</taxon>
        <taxon>Haladaptataceae</taxon>
        <taxon>Halorussus</taxon>
    </lineage>
</organism>
<gene>
    <name evidence="2" type="ORF">M0R89_04835</name>
</gene>
<name>A0A8U0HXX0_9EURY</name>
<dbReference type="EMBL" id="CP096659">
    <property type="protein sequence ID" value="UPV75394.1"/>
    <property type="molecule type" value="Genomic_DNA"/>
</dbReference>
<sequence>MSTPEQSFQTAMDESSDDEAREEAIHQLETANECGMLADLARSDDIAKQYRERALTGLAHPQCKSVLEDLTEGESLSDSLRERAESLLDETPDNSGAGP</sequence>
<evidence type="ECO:0000256" key="1">
    <source>
        <dbReference type="SAM" id="MobiDB-lite"/>
    </source>
</evidence>
<feature type="region of interest" description="Disordered" evidence="1">
    <location>
        <begin position="69"/>
        <end position="99"/>
    </location>
</feature>
<dbReference type="RefSeq" id="WP_248651436.1">
    <property type="nucleotide sequence ID" value="NZ_CP096659.1"/>
</dbReference>
<dbReference type="Proteomes" id="UP000830729">
    <property type="component" value="Chromosome"/>
</dbReference>
<dbReference type="AlphaFoldDB" id="A0A8U0HXX0"/>
<dbReference type="KEGG" id="halx:M0R89_04835"/>
<accession>A0A8U0HXX0</accession>
<evidence type="ECO:0000313" key="3">
    <source>
        <dbReference type="Proteomes" id="UP000830729"/>
    </source>
</evidence>
<feature type="compositionally biased region" description="Polar residues" evidence="1">
    <location>
        <begin position="1"/>
        <end position="12"/>
    </location>
</feature>
<evidence type="ECO:0000313" key="2">
    <source>
        <dbReference type="EMBL" id="UPV75394.1"/>
    </source>
</evidence>
<dbReference type="GeneID" id="72184500"/>
<keyword evidence="3" id="KW-1185">Reference proteome</keyword>
<reference evidence="2 3" key="1">
    <citation type="submission" date="2022-04" db="EMBL/GenBank/DDBJ databases">
        <title>Diverse halophilic archaea isolated from saline environments.</title>
        <authorList>
            <person name="Cui H.-L."/>
        </authorList>
    </citation>
    <scope>NUCLEOTIDE SEQUENCE [LARGE SCALE GENOMIC DNA]</scope>
    <source>
        <strain evidence="2 3">XZYJT49</strain>
    </source>
</reference>
<feature type="region of interest" description="Disordered" evidence="1">
    <location>
        <begin position="1"/>
        <end position="23"/>
    </location>
</feature>
<protein>
    <submittedName>
        <fullName evidence="2">Uncharacterized protein</fullName>
    </submittedName>
</protein>
<proteinExistence type="predicted"/>